<dbReference type="Gene3D" id="6.10.140.1000">
    <property type="match status" value="1"/>
</dbReference>
<protein>
    <submittedName>
        <fullName evidence="3">DENN domain-containing protein 1B-like</fullName>
    </submittedName>
</protein>
<proteinExistence type="predicted"/>
<dbReference type="InterPro" id="IPR005112">
    <property type="entry name" value="dDENN_dom"/>
</dbReference>
<dbReference type="Pfam" id="PF03455">
    <property type="entry name" value="dDENN"/>
    <property type="match status" value="1"/>
</dbReference>
<dbReference type="PANTHER" id="PTHR13196">
    <property type="entry name" value="DENN DOMAIN-CONTAINING"/>
    <property type="match status" value="1"/>
</dbReference>
<evidence type="ECO:0000313" key="2">
    <source>
        <dbReference type="Proteomes" id="UP000694941"/>
    </source>
</evidence>
<dbReference type="PROSITE" id="PS50211">
    <property type="entry name" value="DENN"/>
    <property type="match status" value="1"/>
</dbReference>
<dbReference type="InterPro" id="IPR037516">
    <property type="entry name" value="Tripartite_DENN"/>
</dbReference>
<dbReference type="GeneID" id="106474267"/>
<dbReference type="Proteomes" id="UP000694941">
    <property type="component" value="Unplaced"/>
</dbReference>
<organism evidence="2 3">
    <name type="scientific">Limulus polyphemus</name>
    <name type="common">Atlantic horseshoe crab</name>
    <dbReference type="NCBI Taxonomy" id="6850"/>
    <lineage>
        <taxon>Eukaryota</taxon>
        <taxon>Metazoa</taxon>
        <taxon>Ecdysozoa</taxon>
        <taxon>Arthropoda</taxon>
        <taxon>Chelicerata</taxon>
        <taxon>Merostomata</taxon>
        <taxon>Xiphosura</taxon>
        <taxon>Limulidae</taxon>
        <taxon>Limulus</taxon>
    </lineage>
</organism>
<dbReference type="Gene3D" id="3.40.50.11500">
    <property type="match status" value="1"/>
</dbReference>
<dbReference type="InterPro" id="IPR043153">
    <property type="entry name" value="DENN_C"/>
</dbReference>
<dbReference type="SMART" id="SM00801">
    <property type="entry name" value="dDENN"/>
    <property type="match status" value="1"/>
</dbReference>
<accession>A0ABM1TR03</accession>
<keyword evidence="2" id="KW-1185">Reference proteome</keyword>
<dbReference type="RefSeq" id="XP_022258309.1">
    <property type="nucleotide sequence ID" value="XM_022402601.1"/>
</dbReference>
<name>A0ABM1TR03_LIMPO</name>
<sequence length="206" mass="23407">MPFLIGVPSITISQVDLSDLEGVVFLDADTNDINTPFDDLQKLPGEVVALLKKNLKNPNAMLGDGIPRAFLHATVQLIGGYRDALRLKLGEKISFDPEKFIQSRSSSMQKLLEKILNLQLFQQFIEGRLELLNCGKGFRDEFEFEVNSYEDKSNSGLTTQYKEWLHTMKKGSSTFLKSVKSKFKDRSKQAYKDVRLKANDKKQQVL</sequence>
<evidence type="ECO:0000259" key="1">
    <source>
        <dbReference type="PROSITE" id="PS50211"/>
    </source>
</evidence>
<dbReference type="InterPro" id="IPR040032">
    <property type="entry name" value="DENND1A/B/C"/>
</dbReference>
<gene>
    <name evidence="3" type="primary">LOC106474267</name>
</gene>
<reference evidence="3" key="1">
    <citation type="submission" date="2025-08" db="UniProtKB">
        <authorList>
            <consortium name="RefSeq"/>
        </authorList>
    </citation>
    <scope>IDENTIFICATION</scope>
    <source>
        <tissue evidence="3">Muscle</tissue>
    </source>
</reference>
<evidence type="ECO:0000313" key="3">
    <source>
        <dbReference type="RefSeq" id="XP_022258309.1"/>
    </source>
</evidence>
<dbReference type="PANTHER" id="PTHR13196:SF14">
    <property type="entry name" value="UDENN DOMAIN-CONTAINING PROTEIN"/>
    <property type="match status" value="1"/>
</dbReference>
<feature type="domain" description="UDENN" evidence="1">
    <location>
        <begin position="1"/>
        <end position="137"/>
    </location>
</feature>